<gene>
    <name evidence="7" type="ORF">DXH78_15910</name>
</gene>
<evidence type="ECO:0000256" key="5">
    <source>
        <dbReference type="ARBA" id="ARBA00023163"/>
    </source>
</evidence>
<keyword evidence="8" id="KW-1185">Reference proteome</keyword>
<dbReference type="Gene3D" id="3.40.190.290">
    <property type="match status" value="1"/>
</dbReference>
<feature type="domain" description="HTH lysR-type" evidence="6">
    <location>
        <begin position="1"/>
        <end position="59"/>
    </location>
</feature>
<dbReference type="Pfam" id="PF00126">
    <property type="entry name" value="HTH_1"/>
    <property type="match status" value="1"/>
</dbReference>
<dbReference type="SUPFAM" id="SSF53850">
    <property type="entry name" value="Periplasmic binding protein-like II"/>
    <property type="match status" value="1"/>
</dbReference>
<reference evidence="8" key="1">
    <citation type="submission" date="2018-08" db="EMBL/GenBank/DDBJ databases">
        <authorList>
            <person name="Kim S.-J."/>
            <person name="Jung G.-Y."/>
        </authorList>
    </citation>
    <scope>NUCLEOTIDE SEQUENCE [LARGE SCALE GENOMIC DNA]</scope>
    <source>
        <strain evidence="8">GY_H</strain>
    </source>
</reference>
<dbReference type="InterPro" id="IPR036390">
    <property type="entry name" value="WH_DNA-bd_sf"/>
</dbReference>
<dbReference type="GO" id="GO:0043565">
    <property type="term" value="F:sequence-specific DNA binding"/>
    <property type="evidence" value="ECO:0007669"/>
    <property type="project" value="TreeGrafter"/>
</dbReference>
<dbReference type="RefSeq" id="WP_115518205.1">
    <property type="nucleotide sequence ID" value="NZ_QRGO01000002.1"/>
</dbReference>
<evidence type="ECO:0000313" key="7">
    <source>
        <dbReference type="EMBL" id="RDV02084.1"/>
    </source>
</evidence>
<sequence length="294" mass="32749">MDKLASLRAFVNVVELRSFAEAGRKLRLSRSAVSKYVGELERDLGVQLLNRTTRQASPTETGQTYYERAVAVLADLDAADQAATQLQSTPRGLLRVNAPMSFGTIKLGPVLADFMERYPDLQIQLVLTDEQVDPVQEGLDVTLRIAELEPSSLIARKLVDIDRVVCASPGYFKKHGQPKQPADLRQHECLTYGFLSTGNQWKFTGPDGADHWIAPKWSLCVNNAEVLRDAAIKGRGIAVLPVFLAERELKSGALVTALDDYKPPQLTLYAIYAPTRHLSVKVRLFIDFLVERMR</sequence>
<proteinExistence type="inferred from homology"/>
<dbReference type="CDD" id="cd08422">
    <property type="entry name" value="PBP2_CrgA_like"/>
    <property type="match status" value="1"/>
</dbReference>
<dbReference type="SUPFAM" id="SSF46785">
    <property type="entry name" value="Winged helix' DNA-binding domain"/>
    <property type="match status" value="1"/>
</dbReference>
<accession>A0A371B3I9</accession>
<keyword evidence="3" id="KW-0805">Transcription regulation</keyword>
<dbReference type="EMBL" id="QRGO01000002">
    <property type="protein sequence ID" value="RDV02084.1"/>
    <property type="molecule type" value="Genomic_DNA"/>
</dbReference>
<evidence type="ECO:0000256" key="1">
    <source>
        <dbReference type="ARBA" id="ARBA00003502"/>
    </source>
</evidence>
<comment type="caution">
    <text evidence="7">The sequence shown here is derived from an EMBL/GenBank/DDBJ whole genome shotgun (WGS) entry which is preliminary data.</text>
</comment>
<dbReference type="PROSITE" id="PS50931">
    <property type="entry name" value="HTH_LYSR"/>
    <property type="match status" value="1"/>
</dbReference>
<evidence type="ECO:0000256" key="2">
    <source>
        <dbReference type="ARBA" id="ARBA00009437"/>
    </source>
</evidence>
<protein>
    <submittedName>
        <fullName evidence="7">LysR family transcriptional regulator</fullName>
    </submittedName>
</protein>
<keyword evidence="5" id="KW-0804">Transcription</keyword>
<organism evidence="7 8">
    <name type="scientific">Undibacter mobilis</name>
    <dbReference type="NCBI Taxonomy" id="2292256"/>
    <lineage>
        <taxon>Bacteria</taxon>
        <taxon>Pseudomonadati</taxon>
        <taxon>Pseudomonadota</taxon>
        <taxon>Alphaproteobacteria</taxon>
        <taxon>Hyphomicrobiales</taxon>
        <taxon>Nitrobacteraceae</taxon>
        <taxon>Undibacter</taxon>
    </lineage>
</organism>
<dbReference type="InterPro" id="IPR000847">
    <property type="entry name" value="LysR_HTH_N"/>
</dbReference>
<evidence type="ECO:0000256" key="3">
    <source>
        <dbReference type="ARBA" id="ARBA00023015"/>
    </source>
</evidence>
<keyword evidence="4" id="KW-0238">DNA-binding</keyword>
<dbReference type="AlphaFoldDB" id="A0A371B3I9"/>
<dbReference type="GO" id="GO:0006351">
    <property type="term" value="P:DNA-templated transcription"/>
    <property type="evidence" value="ECO:0007669"/>
    <property type="project" value="TreeGrafter"/>
</dbReference>
<dbReference type="PANTHER" id="PTHR30537:SF5">
    <property type="entry name" value="HTH-TYPE TRANSCRIPTIONAL ACTIVATOR TTDR-RELATED"/>
    <property type="match status" value="1"/>
</dbReference>
<dbReference type="FunFam" id="3.40.190.290:FF:000001">
    <property type="entry name" value="Transcriptional regulator, LysR family"/>
    <property type="match status" value="1"/>
</dbReference>
<dbReference type="FunFam" id="1.10.10.10:FF:000001">
    <property type="entry name" value="LysR family transcriptional regulator"/>
    <property type="match status" value="1"/>
</dbReference>
<dbReference type="Gene3D" id="1.10.10.10">
    <property type="entry name" value="Winged helix-like DNA-binding domain superfamily/Winged helix DNA-binding domain"/>
    <property type="match status" value="1"/>
</dbReference>
<dbReference type="InterPro" id="IPR058163">
    <property type="entry name" value="LysR-type_TF_proteobact-type"/>
</dbReference>
<comment type="similarity">
    <text evidence="2">Belongs to the LysR transcriptional regulatory family.</text>
</comment>
<dbReference type="PANTHER" id="PTHR30537">
    <property type="entry name" value="HTH-TYPE TRANSCRIPTIONAL REGULATOR"/>
    <property type="match status" value="1"/>
</dbReference>
<dbReference type="InterPro" id="IPR036388">
    <property type="entry name" value="WH-like_DNA-bd_sf"/>
</dbReference>
<name>A0A371B3I9_9BRAD</name>
<comment type="function">
    <text evidence="1">NodD regulates the expression of the nodABCFE genes which encode other nodulation proteins. NodD is also a negative regulator of its own expression. Binds flavonoids as inducers.</text>
</comment>
<evidence type="ECO:0000259" key="6">
    <source>
        <dbReference type="PROSITE" id="PS50931"/>
    </source>
</evidence>
<dbReference type="GO" id="GO:0003700">
    <property type="term" value="F:DNA-binding transcription factor activity"/>
    <property type="evidence" value="ECO:0007669"/>
    <property type="project" value="InterPro"/>
</dbReference>
<dbReference type="OrthoDB" id="9813056at2"/>
<evidence type="ECO:0000313" key="8">
    <source>
        <dbReference type="Proteomes" id="UP000263993"/>
    </source>
</evidence>
<evidence type="ECO:0000256" key="4">
    <source>
        <dbReference type="ARBA" id="ARBA00023125"/>
    </source>
</evidence>
<dbReference type="Proteomes" id="UP000263993">
    <property type="component" value="Unassembled WGS sequence"/>
</dbReference>
<dbReference type="InterPro" id="IPR005119">
    <property type="entry name" value="LysR_subst-bd"/>
</dbReference>
<dbReference type="Pfam" id="PF03466">
    <property type="entry name" value="LysR_substrate"/>
    <property type="match status" value="1"/>
</dbReference>